<evidence type="ECO:0000256" key="1">
    <source>
        <dbReference type="ARBA" id="ARBA00022737"/>
    </source>
</evidence>
<evidence type="ECO:0000256" key="2">
    <source>
        <dbReference type="PROSITE-ProRule" id="PRU00708"/>
    </source>
</evidence>
<dbReference type="Gene3D" id="1.25.40.10">
    <property type="entry name" value="Tetratricopeptide repeat domain"/>
    <property type="match status" value="2"/>
</dbReference>
<sequence length="520" mass="61584">MIYDNKSLVTSLYFMCKLLYRDHEKKILSIGGGSNIISFFIKRNRVNSAISLLKYIDQKDKLMLDILHIFHEFLKDDNYDNKIERIRKGILIKQFLQGILSAGIIPNEEICQKIFKRNWNDKNEKLLIDIYNILKKNEIKLSNDIYQILFLKENNDINKLTIFYKDMISIYAKEELELDMSGFASLELMEKSFKEGKFEIAIKYFNEIRSKQIKSNPIILFELFKGLFESKMDNYKILLIYKLIIQEDIKINSDIEYFLILGFLCNDELYYAEQMLQEITKSKIVPPAYIFVSLIQKYFNKGMIDKVEGFMRLIKPIYIEEYSHFLRRLLSYFNKKQDKDGILRWVNELENDDEKHEAYKCTILMYSYGILGKLSDVIKNWEKMNEKYSGDHLSAAISILFDQIGHYGDVITLKKYWKIISNNSNTKYILSLNHYNSYIEALCRFKAFDDAIKIFKFDLALNGFDPTLKTVVTLLQPLVSHNFVEKENVLSFIKLKWPNLYNDLIQCIIKSPERFSKKTL</sequence>
<name>A0A397T8K0_9GLOM</name>
<dbReference type="AlphaFoldDB" id="A0A397T8K0"/>
<protein>
    <submittedName>
        <fullName evidence="3">Uncharacterized protein</fullName>
    </submittedName>
</protein>
<dbReference type="STRING" id="658196.A0A397T8K0"/>
<dbReference type="PANTHER" id="PTHR47939">
    <property type="entry name" value="MEMBRANE-ASSOCIATED SALT-INDUCIBLE PROTEIN-LIKE"/>
    <property type="match status" value="1"/>
</dbReference>
<dbReference type="InterPro" id="IPR011990">
    <property type="entry name" value="TPR-like_helical_dom_sf"/>
</dbReference>
<evidence type="ECO:0000313" key="4">
    <source>
        <dbReference type="Proteomes" id="UP000265703"/>
    </source>
</evidence>
<accession>A0A397T8K0</accession>
<dbReference type="OrthoDB" id="185373at2759"/>
<dbReference type="InterPro" id="IPR050667">
    <property type="entry name" value="PPR-containing_protein"/>
</dbReference>
<dbReference type="InterPro" id="IPR002885">
    <property type="entry name" value="PPR_rpt"/>
</dbReference>
<keyword evidence="4" id="KW-1185">Reference proteome</keyword>
<feature type="repeat" description="PPR" evidence="2">
    <location>
        <begin position="431"/>
        <end position="466"/>
    </location>
</feature>
<comment type="caution">
    <text evidence="3">The sequence shown here is derived from an EMBL/GenBank/DDBJ whole genome shotgun (WGS) entry which is preliminary data.</text>
</comment>
<dbReference type="Pfam" id="PF01535">
    <property type="entry name" value="PPR"/>
    <property type="match status" value="1"/>
</dbReference>
<proteinExistence type="predicted"/>
<dbReference type="PANTHER" id="PTHR47939:SF13">
    <property type="entry name" value="OS03G0201400 PROTEIN"/>
    <property type="match status" value="1"/>
</dbReference>
<reference evidence="3 4" key="1">
    <citation type="submission" date="2018-06" db="EMBL/GenBank/DDBJ databases">
        <title>Comparative genomics reveals the genomic features of Rhizophagus irregularis, R. cerebriforme, R. diaphanum and Gigaspora rosea, and their symbiotic lifestyle signature.</title>
        <authorList>
            <person name="Morin E."/>
            <person name="San Clemente H."/>
            <person name="Chen E.C.H."/>
            <person name="De La Providencia I."/>
            <person name="Hainaut M."/>
            <person name="Kuo A."/>
            <person name="Kohler A."/>
            <person name="Murat C."/>
            <person name="Tang N."/>
            <person name="Roy S."/>
            <person name="Loubradou J."/>
            <person name="Henrissat B."/>
            <person name="Grigoriev I.V."/>
            <person name="Corradi N."/>
            <person name="Roux C."/>
            <person name="Martin F.M."/>
        </authorList>
    </citation>
    <scope>NUCLEOTIDE SEQUENCE [LARGE SCALE GENOMIC DNA]</scope>
    <source>
        <strain evidence="3 4">DAOM 227022</strain>
    </source>
</reference>
<dbReference type="Proteomes" id="UP000265703">
    <property type="component" value="Unassembled WGS sequence"/>
</dbReference>
<organism evidence="3 4">
    <name type="scientific">Glomus cerebriforme</name>
    <dbReference type="NCBI Taxonomy" id="658196"/>
    <lineage>
        <taxon>Eukaryota</taxon>
        <taxon>Fungi</taxon>
        <taxon>Fungi incertae sedis</taxon>
        <taxon>Mucoromycota</taxon>
        <taxon>Glomeromycotina</taxon>
        <taxon>Glomeromycetes</taxon>
        <taxon>Glomerales</taxon>
        <taxon>Glomeraceae</taxon>
        <taxon>Glomus</taxon>
    </lineage>
</organism>
<dbReference type="EMBL" id="QKYT01000153">
    <property type="protein sequence ID" value="RIA91391.1"/>
    <property type="molecule type" value="Genomic_DNA"/>
</dbReference>
<dbReference type="PROSITE" id="PS51375">
    <property type="entry name" value="PPR"/>
    <property type="match status" value="1"/>
</dbReference>
<evidence type="ECO:0000313" key="3">
    <source>
        <dbReference type="EMBL" id="RIA91391.1"/>
    </source>
</evidence>
<keyword evidence="1" id="KW-0677">Repeat</keyword>
<gene>
    <name evidence="3" type="ORF">C1645_737129</name>
</gene>